<organism evidence="1 2">
    <name type="scientific">Hymenobacter crusticola</name>
    <dbReference type="NCBI Taxonomy" id="1770526"/>
    <lineage>
        <taxon>Bacteria</taxon>
        <taxon>Pseudomonadati</taxon>
        <taxon>Bacteroidota</taxon>
        <taxon>Cytophagia</taxon>
        <taxon>Cytophagales</taxon>
        <taxon>Hymenobacteraceae</taxon>
        <taxon>Hymenobacter</taxon>
    </lineage>
</organism>
<dbReference type="OrthoDB" id="1363220at2"/>
<accession>A0A243W5A7</accession>
<gene>
    <name evidence="1" type="ORF">BXP70_27875</name>
</gene>
<keyword evidence="2" id="KW-1185">Reference proteome</keyword>
<protein>
    <submittedName>
        <fullName evidence="1">Uncharacterized protein</fullName>
    </submittedName>
</protein>
<dbReference type="RefSeq" id="WP_086597392.1">
    <property type="nucleotide sequence ID" value="NZ_MTSE01000049.1"/>
</dbReference>
<evidence type="ECO:0000313" key="1">
    <source>
        <dbReference type="EMBL" id="OUJ68583.1"/>
    </source>
</evidence>
<reference evidence="1 2" key="1">
    <citation type="submission" date="2017-01" db="EMBL/GenBank/DDBJ databases">
        <title>A new Hymenobacter.</title>
        <authorList>
            <person name="Liang Y."/>
            <person name="Feng F."/>
        </authorList>
    </citation>
    <scope>NUCLEOTIDE SEQUENCE [LARGE SCALE GENOMIC DNA]</scope>
    <source>
        <strain evidence="1">MIMBbqt21</strain>
    </source>
</reference>
<dbReference type="Proteomes" id="UP000194873">
    <property type="component" value="Unassembled WGS sequence"/>
</dbReference>
<name>A0A243W5A7_9BACT</name>
<sequence>MLKTELRERLLTIEEYFVGMGKNNALFHPEAAAAAAINPVLCGSAFTQHDALQLIAVLEAAEQELHYDGSAWLDYKLSCKNALQQLGFDTEAERIQF</sequence>
<proteinExistence type="predicted"/>
<dbReference type="AlphaFoldDB" id="A0A243W5A7"/>
<comment type="caution">
    <text evidence="1">The sequence shown here is derived from an EMBL/GenBank/DDBJ whole genome shotgun (WGS) entry which is preliminary data.</text>
</comment>
<dbReference type="EMBL" id="MTSE01000049">
    <property type="protein sequence ID" value="OUJ68583.1"/>
    <property type="molecule type" value="Genomic_DNA"/>
</dbReference>
<evidence type="ECO:0000313" key="2">
    <source>
        <dbReference type="Proteomes" id="UP000194873"/>
    </source>
</evidence>